<gene>
    <name evidence="1" type="ORF">RCOM_0898680</name>
</gene>
<evidence type="ECO:0000313" key="1">
    <source>
        <dbReference type="EMBL" id="EEF44765.1"/>
    </source>
</evidence>
<dbReference type="Proteomes" id="UP000008311">
    <property type="component" value="Unassembled WGS sequence"/>
</dbReference>
<proteinExistence type="predicted"/>
<protein>
    <submittedName>
        <fullName evidence="1">Uncharacterized protein</fullName>
    </submittedName>
</protein>
<sequence length="109" mass="12351">MTRGRDPEEMKLMEPRCIIEASYRPAKKKKEKKKQVPLLYVMSRVSLAKARSRSLPALPLLVNASLKIFLGWAKRVKPLLQLCLVEKHGMCMLAKLLPKHTHVPDPGPA</sequence>
<dbReference type="InParanoid" id="B9RV32"/>
<dbReference type="EMBL" id="EQ973818">
    <property type="protein sequence ID" value="EEF44765.1"/>
    <property type="molecule type" value="Genomic_DNA"/>
</dbReference>
<dbReference type="AlphaFoldDB" id="B9RV32"/>
<organism evidence="1 2">
    <name type="scientific">Ricinus communis</name>
    <name type="common">Castor bean</name>
    <dbReference type="NCBI Taxonomy" id="3988"/>
    <lineage>
        <taxon>Eukaryota</taxon>
        <taxon>Viridiplantae</taxon>
        <taxon>Streptophyta</taxon>
        <taxon>Embryophyta</taxon>
        <taxon>Tracheophyta</taxon>
        <taxon>Spermatophyta</taxon>
        <taxon>Magnoliopsida</taxon>
        <taxon>eudicotyledons</taxon>
        <taxon>Gunneridae</taxon>
        <taxon>Pentapetalae</taxon>
        <taxon>rosids</taxon>
        <taxon>fabids</taxon>
        <taxon>Malpighiales</taxon>
        <taxon>Euphorbiaceae</taxon>
        <taxon>Acalyphoideae</taxon>
        <taxon>Acalypheae</taxon>
        <taxon>Ricinus</taxon>
    </lineage>
</organism>
<evidence type="ECO:0000313" key="2">
    <source>
        <dbReference type="Proteomes" id="UP000008311"/>
    </source>
</evidence>
<keyword evidence="2" id="KW-1185">Reference proteome</keyword>
<name>B9RV32_RICCO</name>
<reference evidence="2" key="1">
    <citation type="journal article" date="2010" name="Nat. Biotechnol.">
        <title>Draft genome sequence of the oilseed species Ricinus communis.</title>
        <authorList>
            <person name="Chan A.P."/>
            <person name="Crabtree J."/>
            <person name="Zhao Q."/>
            <person name="Lorenzi H."/>
            <person name="Orvis J."/>
            <person name="Puiu D."/>
            <person name="Melake-Berhan A."/>
            <person name="Jones K.M."/>
            <person name="Redman J."/>
            <person name="Chen G."/>
            <person name="Cahoon E.B."/>
            <person name="Gedil M."/>
            <person name="Stanke M."/>
            <person name="Haas B.J."/>
            <person name="Wortman J.R."/>
            <person name="Fraser-Liggett C.M."/>
            <person name="Ravel J."/>
            <person name="Rabinowicz P.D."/>
        </authorList>
    </citation>
    <scope>NUCLEOTIDE SEQUENCE [LARGE SCALE GENOMIC DNA]</scope>
    <source>
        <strain evidence="2">cv. Hale</strain>
    </source>
</reference>
<accession>B9RV32</accession>